<name>A0ABQ9ZP24_9CRUS</name>
<organism evidence="2 3">
    <name type="scientific">Daphnia magna</name>
    <dbReference type="NCBI Taxonomy" id="35525"/>
    <lineage>
        <taxon>Eukaryota</taxon>
        <taxon>Metazoa</taxon>
        <taxon>Ecdysozoa</taxon>
        <taxon>Arthropoda</taxon>
        <taxon>Crustacea</taxon>
        <taxon>Branchiopoda</taxon>
        <taxon>Diplostraca</taxon>
        <taxon>Cladocera</taxon>
        <taxon>Anomopoda</taxon>
        <taxon>Daphniidae</taxon>
        <taxon>Daphnia</taxon>
    </lineage>
</organism>
<evidence type="ECO:0000313" key="3">
    <source>
        <dbReference type="Proteomes" id="UP001234178"/>
    </source>
</evidence>
<sequence length="132" mass="14853">MKVFFLTSMFAVFAMYSSVCDGLPSPEADPYRYETAGKDTRQAVADWGKVMLTVDKPSAMGFPEENGKGGPTYPDTFFGAYRMKPNYRNEKDSLVLLLEQIPKQTPYNPIPYAIYNQLSADNVAIYDNGMTY</sequence>
<dbReference type="Proteomes" id="UP001234178">
    <property type="component" value="Unassembled WGS sequence"/>
</dbReference>
<evidence type="ECO:0000313" key="2">
    <source>
        <dbReference type="EMBL" id="KAK4014214.1"/>
    </source>
</evidence>
<keyword evidence="1" id="KW-0732">Signal</keyword>
<feature type="chain" id="PRO_5047444055" evidence="1">
    <location>
        <begin position="23"/>
        <end position="132"/>
    </location>
</feature>
<accession>A0ABQ9ZP24</accession>
<protein>
    <submittedName>
        <fullName evidence="2">Uncharacterized protein</fullName>
    </submittedName>
</protein>
<reference evidence="2 3" key="1">
    <citation type="journal article" date="2023" name="Nucleic Acids Res.">
        <title>The hologenome of Daphnia magna reveals possible DNA methylation and microbiome-mediated evolution of the host genome.</title>
        <authorList>
            <person name="Chaturvedi A."/>
            <person name="Li X."/>
            <person name="Dhandapani V."/>
            <person name="Marshall H."/>
            <person name="Kissane S."/>
            <person name="Cuenca-Cambronero M."/>
            <person name="Asole G."/>
            <person name="Calvet F."/>
            <person name="Ruiz-Romero M."/>
            <person name="Marangio P."/>
            <person name="Guigo R."/>
            <person name="Rago D."/>
            <person name="Mirbahai L."/>
            <person name="Eastwood N."/>
            <person name="Colbourne J.K."/>
            <person name="Zhou J."/>
            <person name="Mallon E."/>
            <person name="Orsini L."/>
        </authorList>
    </citation>
    <scope>NUCLEOTIDE SEQUENCE [LARGE SCALE GENOMIC DNA]</scope>
    <source>
        <strain evidence="2">LRV0_1</strain>
    </source>
</reference>
<dbReference type="EMBL" id="JAOYFB010000004">
    <property type="protein sequence ID" value="KAK4014214.1"/>
    <property type="molecule type" value="Genomic_DNA"/>
</dbReference>
<gene>
    <name evidence="2" type="ORF">OUZ56_026746</name>
</gene>
<feature type="signal peptide" evidence="1">
    <location>
        <begin position="1"/>
        <end position="22"/>
    </location>
</feature>
<keyword evidence="3" id="KW-1185">Reference proteome</keyword>
<evidence type="ECO:0000256" key="1">
    <source>
        <dbReference type="SAM" id="SignalP"/>
    </source>
</evidence>
<proteinExistence type="predicted"/>
<comment type="caution">
    <text evidence="2">The sequence shown here is derived from an EMBL/GenBank/DDBJ whole genome shotgun (WGS) entry which is preliminary data.</text>
</comment>